<gene>
    <name evidence="2" type="ORF">F0562_022537</name>
</gene>
<organism evidence="2 3">
    <name type="scientific">Nyssa sinensis</name>
    <dbReference type="NCBI Taxonomy" id="561372"/>
    <lineage>
        <taxon>Eukaryota</taxon>
        <taxon>Viridiplantae</taxon>
        <taxon>Streptophyta</taxon>
        <taxon>Embryophyta</taxon>
        <taxon>Tracheophyta</taxon>
        <taxon>Spermatophyta</taxon>
        <taxon>Magnoliopsida</taxon>
        <taxon>eudicotyledons</taxon>
        <taxon>Gunneridae</taxon>
        <taxon>Pentapetalae</taxon>
        <taxon>asterids</taxon>
        <taxon>Cornales</taxon>
        <taxon>Nyssaceae</taxon>
        <taxon>Nyssa</taxon>
    </lineage>
</organism>
<evidence type="ECO:0000313" key="3">
    <source>
        <dbReference type="Proteomes" id="UP000325577"/>
    </source>
</evidence>
<feature type="region of interest" description="Disordered" evidence="1">
    <location>
        <begin position="1"/>
        <end position="42"/>
    </location>
</feature>
<proteinExistence type="predicted"/>
<name>A0A5J5BN62_9ASTE</name>
<reference evidence="2 3" key="1">
    <citation type="submission" date="2019-09" db="EMBL/GenBank/DDBJ databases">
        <title>A chromosome-level genome assembly of the Chinese tupelo Nyssa sinensis.</title>
        <authorList>
            <person name="Yang X."/>
            <person name="Kang M."/>
            <person name="Yang Y."/>
            <person name="Xiong H."/>
            <person name="Wang M."/>
            <person name="Zhang Z."/>
            <person name="Wang Z."/>
            <person name="Wu H."/>
            <person name="Ma T."/>
            <person name="Liu J."/>
            <person name="Xi Z."/>
        </authorList>
    </citation>
    <scope>NUCLEOTIDE SEQUENCE [LARGE SCALE GENOMIC DNA]</scope>
    <source>
        <strain evidence="2">J267</strain>
        <tissue evidence="2">Leaf</tissue>
    </source>
</reference>
<dbReference type="EMBL" id="CM018034">
    <property type="protein sequence ID" value="KAA8544525.1"/>
    <property type="molecule type" value="Genomic_DNA"/>
</dbReference>
<keyword evidence="3" id="KW-1185">Reference proteome</keyword>
<sequence>MAIASRVSKLESETGDRGKGATEMVKALSGGDDSSGCDAREKHGDDDLVVELGFEAEIFAAKSQVGPTVANLRRQLWADLDEQ</sequence>
<accession>A0A5J5BN62</accession>
<protein>
    <submittedName>
        <fullName evidence="2">Uncharacterized protein</fullName>
    </submittedName>
</protein>
<dbReference type="AlphaFoldDB" id="A0A5J5BN62"/>
<evidence type="ECO:0000256" key="1">
    <source>
        <dbReference type="SAM" id="MobiDB-lite"/>
    </source>
</evidence>
<evidence type="ECO:0000313" key="2">
    <source>
        <dbReference type="EMBL" id="KAA8544525.1"/>
    </source>
</evidence>
<feature type="compositionally biased region" description="Basic and acidic residues" evidence="1">
    <location>
        <begin position="8"/>
        <end position="20"/>
    </location>
</feature>
<dbReference type="Proteomes" id="UP000325577">
    <property type="component" value="Linkage Group LG11"/>
</dbReference>